<sequence length="43" mass="5019">MMFINASNTPSEEDIPEDWSEEEMDDAEPLPMPEWDQEEDCGE</sequence>
<dbReference type="EMBL" id="JAOWKX010000003">
    <property type="protein sequence ID" value="MCV2884338.1"/>
    <property type="molecule type" value="Genomic_DNA"/>
</dbReference>
<reference evidence="2 3" key="1">
    <citation type="submission" date="2022-10" db="EMBL/GenBank/DDBJ databases">
        <title>Aestuariibacter sp. AA17 isolated from Montipora capitata coral fragment.</title>
        <authorList>
            <person name="Emsley S.A."/>
            <person name="Pfannmuller K.M."/>
            <person name="Loughran R.M."/>
            <person name="Shlafstein M."/>
            <person name="Papke E."/>
            <person name="Saw J.H."/>
            <person name="Ushijima B."/>
            <person name="Videau P."/>
        </authorList>
    </citation>
    <scope>NUCLEOTIDE SEQUENCE [LARGE SCALE GENOMIC DNA]</scope>
    <source>
        <strain evidence="2 3">AA17</strain>
    </source>
</reference>
<keyword evidence="3" id="KW-1185">Reference proteome</keyword>
<dbReference type="Proteomes" id="UP001652504">
    <property type="component" value="Unassembled WGS sequence"/>
</dbReference>
<name>A0ABT3A6W8_9ALTE</name>
<evidence type="ECO:0000256" key="1">
    <source>
        <dbReference type="SAM" id="MobiDB-lite"/>
    </source>
</evidence>
<protein>
    <submittedName>
        <fullName evidence="2">Uncharacterized protein</fullName>
    </submittedName>
</protein>
<comment type="caution">
    <text evidence="2">The sequence shown here is derived from an EMBL/GenBank/DDBJ whole genome shotgun (WGS) entry which is preliminary data.</text>
</comment>
<dbReference type="RefSeq" id="WP_263711570.1">
    <property type="nucleotide sequence ID" value="NZ_JAOWKX010000003.1"/>
</dbReference>
<feature type="compositionally biased region" description="Acidic residues" evidence="1">
    <location>
        <begin position="11"/>
        <end position="28"/>
    </location>
</feature>
<evidence type="ECO:0000313" key="3">
    <source>
        <dbReference type="Proteomes" id="UP001652504"/>
    </source>
</evidence>
<organism evidence="2 3">
    <name type="scientific">Fluctibacter corallii</name>
    <dbReference type="NCBI Taxonomy" id="2984329"/>
    <lineage>
        <taxon>Bacteria</taxon>
        <taxon>Pseudomonadati</taxon>
        <taxon>Pseudomonadota</taxon>
        <taxon>Gammaproteobacteria</taxon>
        <taxon>Alteromonadales</taxon>
        <taxon>Alteromonadaceae</taxon>
        <taxon>Fluctibacter</taxon>
    </lineage>
</organism>
<evidence type="ECO:0000313" key="2">
    <source>
        <dbReference type="EMBL" id="MCV2884338.1"/>
    </source>
</evidence>
<accession>A0ABT3A6W8</accession>
<gene>
    <name evidence="2" type="ORF">OE749_06490</name>
</gene>
<feature type="region of interest" description="Disordered" evidence="1">
    <location>
        <begin position="1"/>
        <end position="43"/>
    </location>
</feature>
<proteinExistence type="predicted"/>